<feature type="transmembrane region" description="Helical" evidence="1">
    <location>
        <begin position="12"/>
        <end position="32"/>
    </location>
</feature>
<proteinExistence type="predicted"/>
<sequence>MNIFILPPCFFSVNIFCSIILYFYNVFVELLYN</sequence>
<keyword evidence="1" id="KW-0472">Membrane</keyword>
<accession>A0A8S5U1B4</accession>
<evidence type="ECO:0000313" key="2">
    <source>
        <dbReference type="EMBL" id="DAF88243.1"/>
    </source>
</evidence>
<organism evidence="2">
    <name type="scientific">Siphoviridae sp. cttuu15</name>
    <dbReference type="NCBI Taxonomy" id="2825709"/>
    <lineage>
        <taxon>Viruses</taxon>
        <taxon>Duplodnaviria</taxon>
        <taxon>Heunggongvirae</taxon>
        <taxon>Uroviricota</taxon>
        <taxon>Caudoviricetes</taxon>
    </lineage>
</organism>
<dbReference type="EMBL" id="BK015982">
    <property type="protein sequence ID" value="DAF88243.1"/>
    <property type="molecule type" value="Genomic_DNA"/>
</dbReference>
<reference evidence="2" key="1">
    <citation type="journal article" date="2021" name="Proc. Natl. Acad. Sci. U.S.A.">
        <title>A Catalog of Tens of Thousands of Viruses from Human Metagenomes Reveals Hidden Associations with Chronic Diseases.</title>
        <authorList>
            <person name="Tisza M.J."/>
            <person name="Buck C.B."/>
        </authorList>
    </citation>
    <scope>NUCLEOTIDE SEQUENCE</scope>
    <source>
        <strain evidence="2">Cttuu15</strain>
    </source>
</reference>
<name>A0A8S5U1B4_9CAUD</name>
<protein>
    <submittedName>
        <fullName evidence="2">Uncharacterized protein</fullName>
    </submittedName>
</protein>
<keyword evidence="1" id="KW-1133">Transmembrane helix</keyword>
<keyword evidence="1" id="KW-0812">Transmembrane</keyword>
<evidence type="ECO:0000256" key="1">
    <source>
        <dbReference type="SAM" id="Phobius"/>
    </source>
</evidence>